<keyword evidence="2" id="KW-0732">Signal</keyword>
<evidence type="ECO:0000313" key="5">
    <source>
        <dbReference type="Proteomes" id="UP001364224"/>
    </source>
</evidence>
<accession>A0ABU8B4I0</accession>
<keyword evidence="5" id="KW-1185">Reference proteome</keyword>
<sequence length="294" mass="31517">MKRFCFLAVLITLSSSAYAAGISFNVGRHRVQIESSRHCRSVSCARMSISRNLDWRRKRDRYDDERDAAVPAKPVPSAPQTVAPTAPQTISPPAPPAITAPAKTIVAVPPPAVYTVAASRGQIVDAPPPPPPPAPPPVQQVSIPVPPPPQAAQPVETAQPAPQVERVAHRAEEEPSDSPDSPIGDWQTEGKGTVRIAKCGNALCGFVLGSSNEKGEAILINMKPKTDRQWTGGVYSQGSGETYYGTISMKGTNTLRVEACALGRFYCSGNNWSRITRRADSLVTSWQTLSGQRS</sequence>
<evidence type="ECO:0000313" key="4">
    <source>
        <dbReference type="EMBL" id="MEH2553436.1"/>
    </source>
</evidence>
<dbReference type="InterPro" id="IPR019223">
    <property type="entry name" value="DUF2147"/>
</dbReference>
<dbReference type="Proteomes" id="UP001364224">
    <property type="component" value="Unassembled WGS sequence"/>
</dbReference>
<dbReference type="PANTHER" id="PTHR36919">
    <property type="entry name" value="BLR1215 PROTEIN"/>
    <property type="match status" value="1"/>
</dbReference>
<protein>
    <submittedName>
        <fullName evidence="4">Uncharacterized protein (DUF2147 family)</fullName>
    </submittedName>
</protein>
<feature type="domain" description="DUF2147" evidence="3">
    <location>
        <begin position="184"/>
        <end position="274"/>
    </location>
</feature>
<feature type="region of interest" description="Disordered" evidence="1">
    <location>
        <begin position="60"/>
        <end position="96"/>
    </location>
</feature>
<feature type="compositionally biased region" description="Pro residues" evidence="1">
    <location>
        <begin position="126"/>
        <end position="151"/>
    </location>
</feature>
<feature type="signal peptide" evidence="2">
    <location>
        <begin position="1"/>
        <end position="19"/>
    </location>
</feature>
<dbReference type="PANTHER" id="PTHR36919:SF2">
    <property type="entry name" value="BLL6627 PROTEIN"/>
    <property type="match status" value="1"/>
</dbReference>
<feature type="region of interest" description="Disordered" evidence="1">
    <location>
        <begin position="123"/>
        <end position="188"/>
    </location>
</feature>
<proteinExistence type="predicted"/>
<dbReference type="Pfam" id="PF09917">
    <property type="entry name" value="DUF2147"/>
    <property type="match status" value="1"/>
</dbReference>
<feature type="chain" id="PRO_5045374593" evidence="2">
    <location>
        <begin position="20"/>
        <end position="294"/>
    </location>
</feature>
<gene>
    <name evidence="4" type="ORF">V1286_000965</name>
</gene>
<comment type="caution">
    <text evidence="4">The sequence shown here is derived from an EMBL/GenBank/DDBJ whole genome shotgun (WGS) entry which is preliminary data.</text>
</comment>
<reference evidence="4 5" key="1">
    <citation type="submission" date="2024-02" db="EMBL/GenBank/DDBJ databases">
        <title>Adaptive strategies in a cosmopolitan and abundant soil bacterium.</title>
        <authorList>
            <person name="Carini P."/>
        </authorList>
    </citation>
    <scope>NUCLEOTIDE SEQUENCE [LARGE SCALE GENOMIC DNA]</scope>
    <source>
        <strain evidence="4 5">AZCC 1608</strain>
    </source>
</reference>
<feature type="compositionally biased region" description="Low complexity" evidence="1">
    <location>
        <begin position="152"/>
        <end position="164"/>
    </location>
</feature>
<evidence type="ECO:0000259" key="3">
    <source>
        <dbReference type="Pfam" id="PF09917"/>
    </source>
</evidence>
<organism evidence="4 5">
    <name type="scientific">Bradyrhizobium algeriense</name>
    <dbReference type="NCBI Taxonomy" id="634784"/>
    <lineage>
        <taxon>Bacteria</taxon>
        <taxon>Pseudomonadati</taxon>
        <taxon>Pseudomonadota</taxon>
        <taxon>Alphaproteobacteria</taxon>
        <taxon>Hyphomicrobiales</taxon>
        <taxon>Nitrobacteraceae</taxon>
        <taxon>Bradyrhizobium</taxon>
    </lineage>
</organism>
<name>A0ABU8B4I0_9BRAD</name>
<evidence type="ECO:0000256" key="1">
    <source>
        <dbReference type="SAM" id="MobiDB-lite"/>
    </source>
</evidence>
<dbReference type="Gene3D" id="2.40.128.520">
    <property type="match status" value="1"/>
</dbReference>
<dbReference type="EMBL" id="JAZHRV010000001">
    <property type="protein sequence ID" value="MEH2553436.1"/>
    <property type="molecule type" value="Genomic_DNA"/>
</dbReference>
<evidence type="ECO:0000256" key="2">
    <source>
        <dbReference type="SAM" id="SignalP"/>
    </source>
</evidence>
<dbReference type="RefSeq" id="WP_334477909.1">
    <property type="nucleotide sequence ID" value="NZ_JAZHRV010000001.1"/>
</dbReference>